<evidence type="ECO:0000313" key="12">
    <source>
        <dbReference type="Proteomes" id="UP000004725"/>
    </source>
</evidence>
<keyword evidence="5" id="KW-1003">Cell membrane</keyword>
<dbReference type="Proteomes" id="UP000004725">
    <property type="component" value="Unassembled WGS sequence"/>
</dbReference>
<keyword evidence="11" id="KW-0966">Cell projection</keyword>
<comment type="subcellular location">
    <subcellularLocation>
        <location evidence="1">Cell membrane</location>
        <topology evidence="1">Peripheral membrane protein</topology>
        <orientation evidence="1">Cytoplasmic side</orientation>
    </subcellularLocation>
</comment>
<gene>
    <name evidence="11" type="ORF">A1A1_00270</name>
</gene>
<dbReference type="InterPro" id="IPR012823">
    <property type="entry name" value="Flagell_FliJ"/>
</dbReference>
<accession>A0AA87LTU5</accession>
<evidence type="ECO:0000256" key="2">
    <source>
        <dbReference type="ARBA" id="ARBA00010004"/>
    </source>
</evidence>
<sequence length="161" mass="18709">MGAFKLTQFNFRFQKILDLKENEKGFAQIQMAEAIKQHEVGHQRNKAIQSQISDIEQLKNAKQQSGVNISELRMLEGYIHQLQDQSLSSKRELEYLQKNVSTSQGLLQKKAQEEKTWENLKQQKLNHFQEESKAAEQSFFDEMASIRFHRLAKANSLVEGI</sequence>
<evidence type="ECO:0000256" key="5">
    <source>
        <dbReference type="ARBA" id="ARBA00022475"/>
    </source>
</evidence>
<keyword evidence="8" id="KW-0653">Protein transport</keyword>
<proteinExistence type="inferred from homology"/>
<evidence type="ECO:0000256" key="7">
    <source>
        <dbReference type="ARBA" id="ARBA00022795"/>
    </source>
</evidence>
<evidence type="ECO:0000256" key="10">
    <source>
        <dbReference type="ARBA" id="ARBA00023225"/>
    </source>
</evidence>
<dbReference type="GO" id="GO:0009288">
    <property type="term" value="C:bacterial-type flagellum"/>
    <property type="evidence" value="ECO:0007669"/>
    <property type="project" value="InterPro"/>
</dbReference>
<evidence type="ECO:0000256" key="1">
    <source>
        <dbReference type="ARBA" id="ARBA00004413"/>
    </source>
</evidence>
<keyword evidence="9" id="KW-0472">Membrane</keyword>
<dbReference type="NCBIfam" id="TIGR02473">
    <property type="entry name" value="flagell_FliJ"/>
    <property type="match status" value="1"/>
</dbReference>
<dbReference type="GO" id="GO:0071973">
    <property type="term" value="P:bacterial-type flagellum-dependent cell motility"/>
    <property type="evidence" value="ECO:0007669"/>
    <property type="project" value="InterPro"/>
</dbReference>
<dbReference type="GO" id="GO:0005886">
    <property type="term" value="C:plasma membrane"/>
    <property type="evidence" value="ECO:0007669"/>
    <property type="project" value="UniProtKB-SubCell"/>
</dbReference>
<dbReference type="GO" id="GO:0044781">
    <property type="term" value="P:bacterial-type flagellum organization"/>
    <property type="evidence" value="ECO:0007669"/>
    <property type="project" value="UniProtKB-KW"/>
</dbReference>
<organism evidence="11 12">
    <name type="scientific">Planococcus antarcticus DSM 14505</name>
    <dbReference type="NCBI Taxonomy" id="1185653"/>
    <lineage>
        <taxon>Bacteria</taxon>
        <taxon>Bacillati</taxon>
        <taxon>Bacillota</taxon>
        <taxon>Bacilli</taxon>
        <taxon>Bacillales</taxon>
        <taxon>Caryophanaceae</taxon>
        <taxon>Planococcus</taxon>
    </lineage>
</organism>
<name>A0AA87LTU5_9BACL</name>
<keyword evidence="7" id="KW-1005">Bacterial flagellum biogenesis</keyword>
<keyword evidence="11" id="KW-0969">Cilium</keyword>
<dbReference type="RefSeq" id="WP_006828084.1">
    <property type="nucleotide sequence ID" value="NZ_AJYB01000002.1"/>
</dbReference>
<keyword evidence="10" id="KW-1006">Bacterial flagellum protein export</keyword>
<comment type="similarity">
    <text evidence="2">Belongs to the FliJ family.</text>
</comment>
<evidence type="ECO:0000313" key="11">
    <source>
        <dbReference type="EMBL" id="EIM08486.1"/>
    </source>
</evidence>
<dbReference type="EMBL" id="AJYB01000002">
    <property type="protein sequence ID" value="EIM08486.1"/>
    <property type="molecule type" value="Genomic_DNA"/>
</dbReference>
<evidence type="ECO:0000256" key="3">
    <source>
        <dbReference type="ARBA" id="ARBA00020392"/>
    </source>
</evidence>
<dbReference type="Pfam" id="PF02050">
    <property type="entry name" value="FliJ"/>
    <property type="match status" value="1"/>
</dbReference>
<evidence type="ECO:0000256" key="4">
    <source>
        <dbReference type="ARBA" id="ARBA00022448"/>
    </source>
</evidence>
<keyword evidence="4" id="KW-0813">Transport</keyword>
<reference evidence="11 12" key="1">
    <citation type="journal article" date="2012" name="J. Bacteriol.">
        <title>Genome Sequence of the Antarctic Psychrophile Bacterium Planococcus antarcticus DSM 14505.</title>
        <authorList>
            <person name="Margolles A."/>
            <person name="Gueimonde M."/>
            <person name="Sanchez B."/>
        </authorList>
    </citation>
    <scope>NUCLEOTIDE SEQUENCE [LARGE SCALE GENOMIC DNA]</scope>
    <source>
        <strain evidence="11 12">DSM 14505</strain>
    </source>
</reference>
<keyword evidence="6" id="KW-0145">Chemotaxis</keyword>
<keyword evidence="11" id="KW-0282">Flagellum</keyword>
<dbReference type="InterPro" id="IPR053716">
    <property type="entry name" value="Flag_assembly_chemotaxis_eff"/>
</dbReference>
<evidence type="ECO:0000256" key="9">
    <source>
        <dbReference type="ARBA" id="ARBA00023136"/>
    </source>
</evidence>
<dbReference type="Gene3D" id="1.10.287.1700">
    <property type="match status" value="1"/>
</dbReference>
<comment type="caution">
    <text evidence="11">The sequence shown here is derived from an EMBL/GenBank/DDBJ whole genome shotgun (WGS) entry which is preliminary data.</text>
</comment>
<dbReference type="GO" id="GO:0006935">
    <property type="term" value="P:chemotaxis"/>
    <property type="evidence" value="ECO:0007669"/>
    <property type="project" value="UniProtKB-KW"/>
</dbReference>
<dbReference type="GO" id="GO:0015031">
    <property type="term" value="P:protein transport"/>
    <property type="evidence" value="ECO:0007669"/>
    <property type="project" value="UniProtKB-KW"/>
</dbReference>
<evidence type="ECO:0000256" key="6">
    <source>
        <dbReference type="ARBA" id="ARBA00022500"/>
    </source>
</evidence>
<protein>
    <recommendedName>
        <fullName evidence="3">Flagellar FliJ protein</fullName>
    </recommendedName>
</protein>
<evidence type="ECO:0000256" key="8">
    <source>
        <dbReference type="ARBA" id="ARBA00022927"/>
    </source>
</evidence>
<dbReference type="AlphaFoldDB" id="A0AA87LTU5"/>